<dbReference type="PROSITE" id="PS01124">
    <property type="entry name" value="HTH_ARAC_FAMILY_2"/>
    <property type="match status" value="1"/>
</dbReference>
<dbReference type="InterPro" id="IPR018060">
    <property type="entry name" value="HTH_AraC"/>
</dbReference>
<dbReference type="Gene3D" id="2.60.120.10">
    <property type="entry name" value="Jelly Rolls"/>
    <property type="match status" value="1"/>
</dbReference>
<feature type="domain" description="HTH araC/xylS-type" evidence="5">
    <location>
        <begin position="189"/>
        <end position="268"/>
    </location>
</feature>
<dbReference type="RefSeq" id="WP_012179676.1">
    <property type="nucleotide sequence ID" value="NC_009952.1"/>
</dbReference>
<evidence type="ECO:0000256" key="4">
    <source>
        <dbReference type="ARBA" id="ARBA00023163"/>
    </source>
</evidence>
<dbReference type="PROSITE" id="PS00041">
    <property type="entry name" value="HTH_ARAC_FAMILY_1"/>
    <property type="match status" value="1"/>
</dbReference>
<evidence type="ECO:0000313" key="7">
    <source>
        <dbReference type="Proteomes" id="UP000006833"/>
    </source>
</evidence>
<dbReference type="HOGENOM" id="CLU_000445_88_19_5"/>
<proteinExistence type="predicted"/>
<dbReference type="Proteomes" id="UP000006833">
    <property type="component" value="Chromosome"/>
</dbReference>
<dbReference type="SUPFAM" id="SSF51215">
    <property type="entry name" value="Regulatory protein AraC"/>
    <property type="match status" value="1"/>
</dbReference>
<dbReference type="SMART" id="SM00342">
    <property type="entry name" value="HTH_ARAC"/>
    <property type="match status" value="1"/>
</dbReference>
<evidence type="ECO:0000256" key="1">
    <source>
        <dbReference type="ARBA" id="ARBA00023015"/>
    </source>
</evidence>
<dbReference type="InterPro" id="IPR003313">
    <property type="entry name" value="AraC-bd"/>
</dbReference>
<dbReference type="InterPro" id="IPR009057">
    <property type="entry name" value="Homeodomain-like_sf"/>
</dbReference>
<sequence length="283" mass="31095">MPLILRHRDYLSPPVACHFARVTLEDGPMPAPHGQDFHELFLVTGGTVRHRINGTREALPARSLCFVRPKDRHGLGGPASLINLLVAPDSLAHLVARYPELDGRTFWSDAARPVTLALDAEQAGMLARALARLEEGLRSRLAVEALLLELHTRILRPLPALPGGLPGWLTRTLRAAEDPAVFTRGPRALADVAGKSPAYLARAFRTHLGASPTEWINARRMAHASRLMTSTDMSLTRIAEACGIETPSHFQALFKAHYGTSPARWRRAHRHEVVQPARPAPRG</sequence>
<accession>A8LKG5</accession>
<evidence type="ECO:0000259" key="5">
    <source>
        <dbReference type="PROSITE" id="PS01124"/>
    </source>
</evidence>
<organism evidence="6 7">
    <name type="scientific">Dinoroseobacter shibae (strain DSM 16493 / NCIMB 14021 / DFL 12)</name>
    <dbReference type="NCBI Taxonomy" id="398580"/>
    <lineage>
        <taxon>Bacteria</taxon>
        <taxon>Pseudomonadati</taxon>
        <taxon>Pseudomonadota</taxon>
        <taxon>Alphaproteobacteria</taxon>
        <taxon>Rhodobacterales</taxon>
        <taxon>Roseobacteraceae</taxon>
        <taxon>Dinoroseobacter</taxon>
    </lineage>
</organism>
<keyword evidence="7" id="KW-1185">Reference proteome</keyword>
<dbReference type="EMBL" id="CP000830">
    <property type="protein sequence ID" value="ABV94748.1"/>
    <property type="molecule type" value="Genomic_DNA"/>
</dbReference>
<evidence type="ECO:0000256" key="2">
    <source>
        <dbReference type="ARBA" id="ARBA00023125"/>
    </source>
</evidence>
<keyword evidence="3" id="KW-0010">Activator</keyword>
<dbReference type="STRING" id="398580.Dshi_3015"/>
<dbReference type="InterPro" id="IPR037923">
    <property type="entry name" value="HTH-like"/>
</dbReference>
<keyword evidence="2" id="KW-0238">DNA-binding</keyword>
<protein>
    <submittedName>
        <fullName evidence="6">Transcriptional regulator</fullName>
    </submittedName>
</protein>
<reference evidence="7" key="1">
    <citation type="journal article" date="2010" name="ISME J.">
        <title>The complete genome sequence of the algal symbiont Dinoroseobacter shibae: a hitchhiker's guide to life in the sea.</title>
        <authorList>
            <person name="Wagner-Dobler I."/>
            <person name="Ballhausen B."/>
            <person name="Berger M."/>
            <person name="Brinkhoff T."/>
            <person name="Buchholz I."/>
            <person name="Bunk B."/>
            <person name="Cypionka H."/>
            <person name="Daniel R."/>
            <person name="Drepper T."/>
            <person name="Gerdts G."/>
            <person name="Hahnke S."/>
            <person name="Han C."/>
            <person name="Jahn D."/>
            <person name="Kalhoefer D."/>
            <person name="Kiss H."/>
            <person name="Klenk H.P."/>
            <person name="Kyrpides N."/>
            <person name="Liebl W."/>
            <person name="Liesegang H."/>
            <person name="Meincke L."/>
            <person name="Pati A."/>
            <person name="Petersen J."/>
            <person name="Piekarski T."/>
            <person name="Pommerenke C."/>
            <person name="Pradella S."/>
            <person name="Pukall R."/>
            <person name="Rabus R."/>
            <person name="Stackebrandt E."/>
            <person name="Thole S."/>
            <person name="Thompson L."/>
            <person name="Tielen P."/>
            <person name="Tomasch J."/>
            <person name="von Jan M."/>
            <person name="Wanphrut N."/>
            <person name="Wichels A."/>
            <person name="Zech H."/>
            <person name="Simon M."/>
        </authorList>
    </citation>
    <scope>NUCLEOTIDE SEQUENCE [LARGE SCALE GENOMIC DNA]</scope>
    <source>
        <strain evidence="7">DSM 16493 / NCIMB 14021 / DFL 12</strain>
    </source>
</reference>
<dbReference type="OrthoDB" id="252470at2"/>
<keyword evidence="4" id="KW-0804">Transcription</keyword>
<dbReference type="InterPro" id="IPR018062">
    <property type="entry name" value="HTH_AraC-typ_CS"/>
</dbReference>
<evidence type="ECO:0000256" key="3">
    <source>
        <dbReference type="ARBA" id="ARBA00023159"/>
    </source>
</evidence>
<evidence type="ECO:0000313" key="6">
    <source>
        <dbReference type="EMBL" id="ABV94748.1"/>
    </source>
</evidence>
<dbReference type="Pfam" id="PF12833">
    <property type="entry name" value="HTH_18"/>
    <property type="match status" value="1"/>
</dbReference>
<dbReference type="GO" id="GO:0043565">
    <property type="term" value="F:sequence-specific DNA binding"/>
    <property type="evidence" value="ECO:0007669"/>
    <property type="project" value="InterPro"/>
</dbReference>
<dbReference type="InterPro" id="IPR014710">
    <property type="entry name" value="RmlC-like_jellyroll"/>
</dbReference>
<dbReference type="KEGG" id="dsh:Dshi_3015"/>
<dbReference type="GO" id="GO:0003700">
    <property type="term" value="F:DNA-binding transcription factor activity"/>
    <property type="evidence" value="ECO:0007669"/>
    <property type="project" value="InterPro"/>
</dbReference>
<keyword evidence="1" id="KW-0805">Transcription regulation</keyword>
<dbReference type="Pfam" id="PF02311">
    <property type="entry name" value="AraC_binding"/>
    <property type="match status" value="1"/>
</dbReference>
<dbReference type="AlphaFoldDB" id="A8LKG5"/>
<name>A8LKG5_DINSH</name>
<gene>
    <name evidence="6" type="ordered locus">Dshi_3015</name>
</gene>
<dbReference type="eggNOG" id="COG2207">
    <property type="taxonomic scope" value="Bacteria"/>
</dbReference>
<dbReference type="PANTHER" id="PTHR46796">
    <property type="entry name" value="HTH-TYPE TRANSCRIPTIONAL ACTIVATOR RHAS-RELATED"/>
    <property type="match status" value="1"/>
</dbReference>
<dbReference type="SUPFAM" id="SSF46689">
    <property type="entry name" value="Homeodomain-like"/>
    <property type="match status" value="1"/>
</dbReference>
<dbReference type="Gene3D" id="1.10.10.60">
    <property type="entry name" value="Homeodomain-like"/>
    <property type="match status" value="2"/>
</dbReference>
<dbReference type="InterPro" id="IPR050204">
    <property type="entry name" value="AraC_XylS_family_regulators"/>
</dbReference>